<dbReference type="InterPro" id="IPR009061">
    <property type="entry name" value="DNA-bd_dom_put_sf"/>
</dbReference>
<dbReference type="Gene3D" id="1.10.1660.10">
    <property type="match status" value="1"/>
</dbReference>
<dbReference type="SUPFAM" id="SSF52242">
    <property type="entry name" value="Cobalamin (vitamin B12)-binding domain"/>
    <property type="match status" value="1"/>
</dbReference>
<proteinExistence type="predicted"/>
<dbReference type="AlphaFoldDB" id="A0A1H9MBI7"/>
<dbReference type="GO" id="GO:0003700">
    <property type="term" value="F:DNA-binding transcription factor activity"/>
    <property type="evidence" value="ECO:0007669"/>
    <property type="project" value="InterPro"/>
</dbReference>
<dbReference type="InterPro" id="IPR047057">
    <property type="entry name" value="MerR_fam"/>
</dbReference>
<feature type="region of interest" description="Disordered" evidence="2">
    <location>
        <begin position="1"/>
        <end position="25"/>
    </location>
</feature>
<keyword evidence="1" id="KW-0238">DNA-binding</keyword>
<evidence type="ECO:0000313" key="5">
    <source>
        <dbReference type="Proteomes" id="UP000199051"/>
    </source>
</evidence>
<protein>
    <submittedName>
        <fullName evidence="4">MerR HTH family regulatory protein</fullName>
    </submittedName>
</protein>
<dbReference type="SUPFAM" id="SSF46955">
    <property type="entry name" value="Putative DNA-binding domain"/>
    <property type="match status" value="1"/>
</dbReference>
<reference evidence="5" key="1">
    <citation type="submission" date="2016-10" db="EMBL/GenBank/DDBJ databases">
        <authorList>
            <person name="Varghese N."/>
            <person name="Submissions S."/>
        </authorList>
    </citation>
    <scope>NUCLEOTIDE SEQUENCE [LARGE SCALE GENOMIC DNA]</scope>
    <source>
        <strain evidence="5">DSM 44260</strain>
    </source>
</reference>
<organism evidence="4 5">
    <name type="scientific">Actinokineospora terrae</name>
    <dbReference type="NCBI Taxonomy" id="155974"/>
    <lineage>
        <taxon>Bacteria</taxon>
        <taxon>Bacillati</taxon>
        <taxon>Actinomycetota</taxon>
        <taxon>Actinomycetes</taxon>
        <taxon>Pseudonocardiales</taxon>
        <taxon>Pseudonocardiaceae</taxon>
        <taxon>Actinokineospora</taxon>
    </lineage>
</organism>
<dbReference type="PROSITE" id="PS50937">
    <property type="entry name" value="HTH_MERR_2"/>
    <property type="match status" value="1"/>
</dbReference>
<dbReference type="InterPro" id="IPR036724">
    <property type="entry name" value="Cobalamin-bd_sf"/>
</dbReference>
<dbReference type="PANTHER" id="PTHR30204:SF97">
    <property type="entry name" value="MERR FAMILY REGULATORY PROTEIN"/>
    <property type="match status" value="1"/>
</dbReference>
<dbReference type="GO" id="GO:0003677">
    <property type="term" value="F:DNA binding"/>
    <property type="evidence" value="ECO:0007669"/>
    <property type="project" value="UniProtKB-KW"/>
</dbReference>
<dbReference type="STRING" id="155974.SAMN04487818_10277"/>
<name>A0A1H9MBI7_9PSEU</name>
<dbReference type="InterPro" id="IPR000551">
    <property type="entry name" value="MerR-type_HTH_dom"/>
</dbReference>
<dbReference type="PANTHER" id="PTHR30204">
    <property type="entry name" value="REDOX-CYCLING DRUG-SENSING TRANSCRIPTIONAL ACTIVATOR SOXR"/>
    <property type="match status" value="1"/>
</dbReference>
<sequence>MNIEHEEPDSLFAQGEDRRPTWTAGQVASRLGVSESTLRSWHRRYGMEPYSARQGGQRRYNPEDLVRLTRMRELIDRGVRPSAAANLLHGAVALRDVHTAVVVAAKRLDTATCADLLTQTIHRWGVMRTWDRVCRPSLTSVERDQRSDPDCVDDEHALSWSMTVALHRVHRPLRPATVMLACAPGEQHALPVEALAAALAENDVSARVLGAAMPTPALVRAVTSTTPEAVVLWSHRRDPEHHNAASAIAALGTRLIVAGPGWRTAVGGWDQPKSLSNAVTMLCKPDTAEE</sequence>
<feature type="domain" description="HTH merR-type" evidence="3">
    <location>
        <begin position="21"/>
        <end position="90"/>
    </location>
</feature>
<dbReference type="Proteomes" id="UP000199051">
    <property type="component" value="Unassembled WGS sequence"/>
</dbReference>
<dbReference type="Pfam" id="PF13411">
    <property type="entry name" value="MerR_1"/>
    <property type="match status" value="1"/>
</dbReference>
<dbReference type="GO" id="GO:0031419">
    <property type="term" value="F:cobalamin binding"/>
    <property type="evidence" value="ECO:0007669"/>
    <property type="project" value="InterPro"/>
</dbReference>
<evidence type="ECO:0000256" key="2">
    <source>
        <dbReference type="SAM" id="MobiDB-lite"/>
    </source>
</evidence>
<dbReference type="RefSeq" id="WP_092775038.1">
    <property type="nucleotide sequence ID" value="NZ_FOGI01000002.1"/>
</dbReference>
<dbReference type="Gene3D" id="3.40.50.280">
    <property type="entry name" value="Cobalamin-binding domain"/>
    <property type="match status" value="1"/>
</dbReference>
<dbReference type="EMBL" id="FOGI01000002">
    <property type="protein sequence ID" value="SER21120.1"/>
    <property type="molecule type" value="Genomic_DNA"/>
</dbReference>
<gene>
    <name evidence="4" type="ORF">SAMN04487818_10277</name>
</gene>
<accession>A0A1H9MBI7</accession>
<evidence type="ECO:0000256" key="1">
    <source>
        <dbReference type="ARBA" id="ARBA00023125"/>
    </source>
</evidence>
<dbReference type="GO" id="GO:0046872">
    <property type="term" value="F:metal ion binding"/>
    <property type="evidence" value="ECO:0007669"/>
    <property type="project" value="InterPro"/>
</dbReference>
<evidence type="ECO:0000259" key="3">
    <source>
        <dbReference type="PROSITE" id="PS50937"/>
    </source>
</evidence>
<evidence type="ECO:0000313" key="4">
    <source>
        <dbReference type="EMBL" id="SER21120.1"/>
    </source>
</evidence>
<dbReference type="SMART" id="SM00422">
    <property type="entry name" value="HTH_MERR"/>
    <property type="match status" value="1"/>
</dbReference>
<keyword evidence="5" id="KW-1185">Reference proteome</keyword>